<feature type="non-terminal residue" evidence="1">
    <location>
        <position position="75"/>
    </location>
</feature>
<dbReference type="AlphaFoldDB" id="A0A368H930"/>
<evidence type="ECO:0000313" key="1">
    <source>
        <dbReference type="EMBL" id="RCN53084.1"/>
    </source>
</evidence>
<proteinExistence type="predicted"/>
<accession>A0A368H930</accession>
<comment type="caution">
    <text evidence="1">The sequence shown here is derived from an EMBL/GenBank/DDBJ whole genome shotgun (WGS) entry which is preliminary data.</text>
</comment>
<gene>
    <name evidence="1" type="ORF">ANCCAN_00633</name>
</gene>
<protein>
    <submittedName>
        <fullName evidence="1">Uncharacterized protein</fullName>
    </submittedName>
</protein>
<dbReference type="EMBL" id="JOJR01000003">
    <property type="protein sequence ID" value="RCN53084.1"/>
    <property type="molecule type" value="Genomic_DNA"/>
</dbReference>
<dbReference type="OrthoDB" id="10606161at2759"/>
<dbReference type="Proteomes" id="UP000252519">
    <property type="component" value="Unassembled WGS sequence"/>
</dbReference>
<name>A0A368H930_ANCCA</name>
<reference evidence="1 2" key="1">
    <citation type="submission" date="2014-10" db="EMBL/GenBank/DDBJ databases">
        <title>Draft genome of the hookworm Ancylostoma caninum.</title>
        <authorList>
            <person name="Mitreva M."/>
        </authorList>
    </citation>
    <scope>NUCLEOTIDE SEQUENCE [LARGE SCALE GENOMIC DNA]</scope>
    <source>
        <strain evidence="1 2">Baltimore</strain>
    </source>
</reference>
<keyword evidence="2" id="KW-1185">Reference proteome</keyword>
<evidence type="ECO:0000313" key="2">
    <source>
        <dbReference type="Proteomes" id="UP000252519"/>
    </source>
</evidence>
<sequence>MNLECVKDIGIRVNIDVLEDMMILISWEFVMKDGSVFKQSSIKHFQLIKYKKEYEHYRNVAVITKDKNLKEIEVG</sequence>
<organism evidence="1 2">
    <name type="scientific">Ancylostoma caninum</name>
    <name type="common">Dog hookworm</name>
    <dbReference type="NCBI Taxonomy" id="29170"/>
    <lineage>
        <taxon>Eukaryota</taxon>
        <taxon>Metazoa</taxon>
        <taxon>Ecdysozoa</taxon>
        <taxon>Nematoda</taxon>
        <taxon>Chromadorea</taxon>
        <taxon>Rhabditida</taxon>
        <taxon>Rhabditina</taxon>
        <taxon>Rhabditomorpha</taxon>
        <taxon>Strongyloidea</taxon>
        <taxon>Ancylostomatidae</taxon>
        <taxon>Ancylostomatinae</taxon>
        <taxon>Ancylostoma</taxon>
    </lineage>
</organism>